<dbReference type="Proteomes" id="UP000327108">
    <property type="component" value="Unassembled WGS sequence"/>
</dbReference>
<evidence type="ECO:0000313" key="4">
    <source>
        <dbReference type="Proteomes" id="UP000327108"/>
    </source>
</evidence>
<dbReference type="Proteomes" id="UP000215256">
    <property type="component" value="Chromosome 2"/>
</dbReference>
<organism evidence="1 3">
    <name type="scientific">Ochrobactrum quorumnocens</name>
    <dbReference type="NCBI Taxonomy" id="271865"/>
    <lineage>
        <taxon>Bacteria</taxon>
        <taxon>Pseudomonadati</taxon>
        <taxon>Pseudomonadota</taxon>
        <taxon>Alphaproteobacteria</taxon>
        <taxon>Hyphomicrobiales</taxon>
        <taxon>Brucellaceae</taxon>
        <taxon>Brucella/Ochrobactrum group</taxon>
        <taxon>Ochrobactrum</taxon>
    </lineage>
</organism>
<reference evidence="2 4" key="2">
    <citation type="submission" date="2019-09" db="EMBL/GenBank/DDBJ databases">
        <title>Biological control of the noxious weed angled onion (Allium triquetrum) thwarted by endophytic bacteria in Victoria, Australia.</title>
        <authorList>
            <person name="Tehranchian P."/>
            <person name="Adair R.J."/>
            <person name="Van T.H."/>
            <person name="Morrison P.D."/>
            <person name="Williams H."/>
            <person name="Lawrie A.C."/>
        </authorList>
    </citation>
    <scope>NUCLEOTIDE SEQUENCE [LARGE SCALE GENOMIC DNA]</scope>
    <source>
        <strain evidence="2 4">RPTAtOch1</strain>
    </source>
</reference>
<reference evidence="1 3" key="1">
    <citation type="submission" date="2017-07" db="EMBL/GenBank/DDBJ databases">
        <title>Phylogenetic study on the rhizospheric bacterium Ochrobactrum sp. A44.</title>
        <authorList>
            <person name="Krzyzanowska D.M."/>
            <person name="Ossowicki A."/>
            <person name="Rajewska M."/>
            <person name="Maciag T."/>
            <person name="Kaczynski Z."/>
            <person name="Czerwicka M."/>
            <person name="Jafra S."/>
        </authorList>
    </citation>
    <scope>NUCLEOTIDE SEQUENCE [LARGE SCALE GENOMIC DNA]</scope>
    <source>
        <strain evidence="1 3">A44</strain>
    </source>
</reference>
<dbReference type="AlphaFoldDB" id="A0A248UEI7"/>
<evidence type="ECO:0000313" key="2">
    <source>
        <dbReference type="EMBL" id="KAA9368797.1"/>
    </source>
</evidence>
<dbReference type="KEGG" id="och:CES85_5754"/>
<evidence type="ECO:0000313" key="3">
    <source>
        <dbReference type="Proteomes" id="UP000215256"/>
    </source>
</evidence>
<protein>
    <submittedName>
        <fullName evidence="1">Uncharacterized protein</fullName>
    </submittedName>
</protein>
<keyword evidence="4" id="KW-1185">Reference proteome</keyword>
<name>A0A248UEI7_9HYPH</name>
<accession>A0A248UEI7</accession>
<proteinExistence type="predicted"/>
<dbReference type="EMBL" id="VYXQ01000006">
    <property type="protein sequence ID" value="KAA9368797.1"/>
    <property type="molecule type" value="Genomic_DNA"/>
</dbReference>
<dbReference type="EMBL" id="CP022603">
    <property type="protein sequence ID" value="ASV84950.1"/>
    <property type="molecule type" value="Genomic_DNA"/>
</dbReference>
<sequence>MTASRRPSSRQHSILRQFNAAVALILLSTFVKGWKEEDSGFTTGCYKLAFVGNQWHEGV</sequence>
<evidence type="ECO:0000313" key="1">
    <source>
        <dbReference type="EMBL" id="ASV84950.1"/>
    </source>
</evidence>
<dbReference type="RefSeq" id="WP_095445560.1">
    <property type="nucleotide sequence ID" value="NZ_CP022603.1"/>
</dbReference>
<gene>
    <name evidence="1" type="ORF">CES85_5754</name>
    <name evidence="2" type="ORF">F3W84_07975</name>
</gene>